<keyword evidence="4 6" id="KW-1133">Transmembrane helix</keyword>
<evidence type="ECO:0000313" key="7">
    <source>
        <dbReference type="EMBL" id="MCW0484737.1"/>
    </source>
</evidence>
<protein>
    <submittedName>
        <fullName evidence="7">Flippase</fullName>
    </submittedName>
</protein>
<reference evidence="7" key="1">
    <citation type="submission" date="2022-10" db="EMBL/GenBank/DDBJ databases">
        <title>Gaoshiqiia sediminis gen. nov., sp. nov., isolated from coastal sediment.</title>
        <authorList>
            <person name="Yu W.X."/>
            <person name="Mu D.S."/>
            <person name="Du J.Z."/>
            <person name="Liang Y.Q."/>
        </authorList>
    </citation>
    <scope>NUCLEOTIDE SEQUENCE</scope>
    <source>
        <strain evidence="7">A06</strain>
    </source>
</reference>
<feature type="transmembrane region" description="Helical" evidence="6">
    <location>
        <begin position="156"/>
        <end position="176"/>
    </location>
</feature>
<keyword evidence="3 6" id="KW-0812">Transmembrane</keyword>
<keyword evidence="2" id="KW-1003">Cell membrane</keyword>
<feature type="transmembrane region" description="Helical" evidence="6">
    <location>
        <begin position="21"/>
        <end position="40"/>
    </location>
</feature>
<dbReference type="AlphaFoldDB" id="A0AA41YEW2"/>
<dbReference type="Pfam" id="PF01943">
    <property type="entry name" value="Polysacc_synt"/>
    <property type="match status" value="1"/>
</dbReference>
<evidence type="ECO:0000256" key="5">
    <source>
        <dbReference type="ARBA" id="ARBA00023136"/>
    </source>
</evidence>
<feature type="transmembrane region" description="Helical" evidence="6">
    <location>
        <begin position="52"/>
        <end position="73"/>
    </location>
</feature>
<feature type="transmembrane region" description="Helical" evidence="6">
    <location>
        <begin position="126"/>
        <end position="147"/>
    </location>
</feature>
<accession>A0AA41YEW2</accession>
<feature type="transmembrane region" description="Helical" evidence="6">
    <location>
        <begin position="392"/>
        <end position="410"/>
    </location>
</feature>
<feature type="transmembrane region" description="Helical" evidence="6">
    <location>
        <begin position="368"/>
        <end position="386"/>
    </location>
</feature>
<feature type="transmembrane region" description="Helical" evidence="6">
    <location>
        <begin position="302"/>
        <end position="325"/>
    </location>
</feature>
<comment type="caution">
    <text evidence="7">The sequence shown here is derived from an EMBL/GenBank/DDBJ whole genome shotgun (WGS) entry which is preliminary data.</text>
</comment>
<name>A0AA41YEW2_9BACT</name>
<gene>
    <name evidence="7" type="ORF">N2K84_18540</name>
</gene>
<evidence type="ECO:0000256" key="1">
    <source>
        <dbReference type="ARBA" id="ARBA00004651"/>
    </source>
</evidence>
<feature type="transmembrane region" description="Helical" evidence="6">
    <location>
        <begin position="94"/>
        <end position="120"/>
    </location>
</feature>
<dbReference type="Proteomes" id="UP001163821">
    <property type="component" value="Unassembled WGS sequence"/>
</dbReference>
<dbReference type="PANTHER" id="PTHR30250">
    <property type="entry name" value="PST FAMILY PREDICTED COLANIC ACID TRANSPORTER"/>
    <property type="match status" value="1"/>
</dbReference>
<dbReference type="CDD" id="cd13128">
    <property type="entry name" value="MATE_Wzx_like"/>
    <property type="match status" value="1"/>
</dbReference>
<keyword evidence="8" id="KW-1185">Reference proteome</keyword>
<evidence type="ECO:0000256" key="3">
    <source>
        <dbReference type="ARBA" id="ARBA00022692"/>
    </source>
</evidence>
<organism evidence="7 8">
    <name type="scientific">Gaoshiqia sediminis</name>
    <dbReference type="NCBI Taxonomy" id="2986998"/>
    <lineage>
        <taxon>Bacteria</taxon>
        <taxon>Pseudomonadati</taxon>
        <taxon>Bacteroidota</taxon>
        <taxon>Bacteroidia</taxon>
        <taxon>Marinilabiliales</taxon>
        <taxon>Prolixibacteraceae</taxon>
        <taxon>Gaoshiqia</taxon>
    </lineage>
</organism>
<proteinExistence type="predicted"/>
<dbReference type="InterPro" id="IPR050833">
    <property type="entry name" value="Poly_Biosynth_Transport"/>
</dbReference>
<evidence type="ECO:0000256" key="4">
    <source>
        <dbReference type="ARBA" id="ARBA00022989"/>
    </source>
</evidence>
<sequence>MKQHYHKIKEGLSRNKTLVQNFSYLSALQIFNLLLPLITYPYLIRVLGKETYGLVVFAQAIIGYLVILVGFGFNISATKEISIHRDDKKKVSEIVSGVIILKSGLFILSFLILGILLFYIPQAKGYEPLFILCMWACLYDVIFPMWYFQGIEQMKYITYITLVSRFVSIGLIFVLIHAPEDYLFLPIVNGIGAIVAGVISLVIVFGPRGVKFHFCSYTILKRLLLDSVPIFVSNVSIRLYVSTNKVIVGAFLGMAEVAYYDMGEKVTNLLKIPQSMLSQTLFPKINKDKNIEFVKKAFRLSIILNIGLMIGTILFSKYIVIILGGQQMMNAIWVLNILVLTIPVIAMSNIFGIQLLIPFGYSKRFSQIILSSGMIYLLQFAILWLFNLITIYSMSIITVTTELFVTLIMYQHCKRYKLW</sequence>
<feature type="transmembrane region" description="Helical" evidence="6">
    <location>
        <begin position="182"/>
        <end position="205"/>
    </location>
</feature>
<dbReference type="GO" id="GO:0005886">
    <property type="term" value="C:plasma membrane"/>
    <property type="evidence" value="ECO:0007669"/>
    <property type="project" value="UniProtKB-SubCell"/>
</dbReference>
<feature type="transmembrane region" description="Helical" evidence="6">
    <location>
        <begin position="331"/>
        <end position="356"/>
    </location>
</feature>
<evidence type="ECO:0000313" key="8">
    <source>
        <dbReference type="Proteomes" id="UP001163821"/>
    </source>
</evidence>
<evidence type="ECO:0000256" key="2">
    <source>
        <dbReference type="ARBA" id="ARBA00022475"/>
    </source>
</evidence>
<evidence type="ECO:0000256" key="6">
    <source>
        <dbReference type="SAM" id="Phobius"/>
    </source>
</evidence>
<keyword evidence="5 6" id="KW-0472">Membrane</keyword>
<dbReference type="InterPro" id="IPR002797">
    <property type="entry name" value="Polysacc_synth"/>
</dbReference>
<dbReference type="RefSeq" id="WP_282593328.1">
    <property type="nucleotide sequence ID" value="NZ_JAPAAF010000049.1"/>
</dbReference>
<dbReference type="EMBL" id="JAPAAF010000049">
    <property type="protein sequence ID" value="MCW0484737.1"/>
    <property type="molecule type" value="Genomic_DNA"/>
</dbReference>
<dbReference type="PANTHER" id="PTHR30250:SF11">
    <property type="entry name" value="O-ANTIGEN TRANSPORTER-RELATED"/>
    <property type="match status" value="1"/>
</dbReference>
<comment type="subcellular location">
    <subcellularLocation>
        <location evidence="1">Cell membrane</location>
        <topology evidence="1">Multi-pass membrane protein</topology>
    </subcellularLocation>
</comment>